<gene>
    <name evidence="2" type="ORF">M440DRAFT_1324541</name>
</gene>
<accession>A0A2T4CGF1</accession>
<proteinExistence type="predicted"/>
<sequence length="374" mass="43396">MPCLTCERDRYAEGDKLRRCPRCRVAFSTRFLVPRTWWTTLAKRSNGYFGYQDVVDDNGMRTGTITWTRFMVKRISKVLDRHGRDEIQYHWVKLNAIMRWHASSSSHRSGGGRRPRTEVVLFDHAQFARLVGASLLRDADARELGDPFWAMPSMVDEVVRLHDVTIWESRNLIRDFEKRRAFYRFQHSYLHEIPRHLTHVNETVYVTESVLDSIEKGHNHFLNTQSILDSSSNTGQMGGRRPAAAPNLVFLNIQRRLDALHSMLTNLRYRAESNSARITNEMALTYNDAARVDSSAMRAISLVGLVFLPAAFVAAIFSTSFFNFDAPTGVWRLSGQFWLYWAVAVPLTVVTVVSWFWGTWCLDRVWPGWRRWVE</sequence>
<evidence type="ECO:0000256" key="1">
    <source>
        <dbReference type="SAM" id="Phobius"/>
    </source>
</evidence>
<name>A0A2T4CGF1_TRILO</name>
<dbReference type="Proteomes" id="UP000240760">
    <property type="component" value="Unassembled WGS sequence"/>
</dbReference>
<keyword evidence="1" id="KW-0812">Transmembrane</keyword>
<reference evidence="2 3" key="1">
    <citation type="submission" date="2016-07" db="EMBL/GenBank/DDBJ databases">
        <title>Multiple horizontal gene transfer events from other fungi enriched the ability of initially mycotrophic Trichoderma (Ascomycota) to feed on dead plant biomass.</title>
        <authorList>
            <consortium name="DOE Joint Genome Institute"/>
            <person name="Aerts A."/>
            <person name="Atanasova L."/>
            <person name="Chenthamara K."/>
            <person name="Zhang J."/>
            <person name="Grujic M."/>
            <person name="Henrissat B."/>
            <person name="Kuo A."/>
            <person name="Salamov A."/>
            <person name="Lipzen A."/>
            <person name="Labutti K."/>
            <person name="Barry K."/>
            <person name="Miao Y."/>
            <person name="Rahimi M.J."/>
            <person name="Shen Q."/>
            <person name="Grigoriev I.V."/>
            <person name="Kubicek C.P."/>
            <person name="Druzhinina I.S."/>
        </authorList>
    </citation>
    <scope>NUCLEOTIDE SEQUENCE [LARGE SCALE GENOMIC DNA]</scope>
    <source>
        <strain evidence="2 3">ATCC 18648</strain>
    </source>
</reference>
<dbReference type="OrthoDB" id="5207033at2759"/>
<dbReference type="EMBL" id="KZ679127">
    <property type="protein sequence ID" value="PTB80630.1"/>
    <property type="molecule type" value="Genomic_DNA"/>
</dbReference>
<feature type="transmembrane region" description="Helical" evidence="1">
    <location>
        <begin position="299"/>
        <end position="318"/>
    </location>
</feature>
<feature type="transmembrane region" description="Helical" evidence="1">
    <location>
        <begin position="338"/>
        <end position="362"/>
    </location>
</feature>
<protein>
    <recommendedName>
        <fullName evidence="4">Cora-domain-containing protein</fullName>
    </recommendedName>
</protein>
<organism evidence="2 3">
    <name type="scientific">Trichoderma longibrachiatum ATCC 18648</name>
    <dbReference type="NCBI Taxonomy" id="983965"/>
    <lineage>
        <taxon>Eukaryota</taxon>
        <taxon>Fungi</taxon>
        <taxon>Dikarya</taxon>
        <taxon>Ascomycota</taxon>
        <taxon>Pezizomycotina</taxon>
        <taxon>Sordariomycetes</taxon>
        <taxon>Hypocreomycetidae</taxon>
        <taxon>Hypocreales</taxon>
        <taxon>Hypocreaceae</taxon>
        <taxon>Trichoderma</taxon>
    </lineage>
</organism>
<evidence type="ECO:0008006" key="4">
    <source>
        <dbReference type="Google" id="ProtNLM"/>
    </source>
</evidence>
<dbReference type="AlphaFoldDB" id="A0A2T4CGF1"/>
<keyword evidence="3" id="KW-1185">Reference proteome</keyword>
<dbReference type="STRING" id="983965.A0A2T4CGF1"/>
<evidence type="ECO:0000313" key="2">
    <source>
        <dbReference type="EMBL" id="PTB80630.1"/>
    </source>
</evidence>
<keyword evidence="1" id="KW-0472">Membrane</keyword>
<keyword evidence="1" id="KW-1133">Transmembrane helix</keyword>
<evidence type="ECO:0000313" key="3">
    <source>
        <dbReference type="Proteomes" id="UP000240760"/>
    </source>
</evidence>
<dbReference type="Gene3D" id="1.20.58.340">
    <property type="entry name" value="Magnesium transport protein CorA, transmembrane region"/>
    <property type="match status" value="1"/>
</dbReference>